<dbReference type="GO" id="GO:0003746">
    <property type="term" value="F:translation elongation factor activity"/>
    <property type="evidence" value="ECO:0007669"/>
    <property type="project" value="UniProtKB-UniRule"/>
</dbReference>
<dbReference type="SUPFAM" id="SSF54980">
    <property type="entry name" value="EF-G C-terminal domain-like"/>
    <property type="match status" value="2"/>
</dbReference>
<keyword evidence="2 7" id="KW-0547">Nucleotide-binding</keyword>
<dbReference type="KEGG" id="ahg:AHOG_02830"/>
<dbReference type="InterPro" id="IPR027417">
    <property type="entry name" value="P-loop_NTPase"/>
</dbReference>
<dbReference type="InterPro" id="IPR009000">
    <property type="entry name" value="Transl_B-barrel_sf"/>
</dbReference>
<dbReference type="Pfam" id="PF00009">
    <property type="entry name" value="GTP_EFTU"/>
    <property type="match status" value="1"/>
</dbReference>
<dbReference type="FunFam" id="2.40.30.10:FF:000006">
    <property type="entry name" value="Elongation factor G"/>
    <property type="match status" value="1"/>
</dbReference>
<dbReference type="InterPro" id="IPR035649">
    <property type="entry name" value="EFG_V"/>
</dbReference>
<dbReference type="Gene3D" id="3.30.70.870">
    <property type="entry name" value="Elongation Factor G (Translational Gtpase), domain 3"/>
    <property type="match status" value="1"/>
</dbReference>
<dbReference type="CDD" id="cd16262">
    <property type="entry name" value="EFG_III"/>
    <property type="match status" value="1"/>
</dbReference>
<dbReference type="InterPro" id="IPR014721">
    <property type="entry name" value="Ribsml_uS5_D2-typ_fold_subgr"/>
</dbReference>
<feature type="binding site" evidence="7">
    <location>
        <begin position="83"/>
        <end position="87"/>
    </location>
    <ligand>
        <name>GTP</name>
        <dbReference type="ChEBI" id="CHEBI:37565"/>
    </ligand>
</feature>
<dbReference type="InterPro" id="IPR004161">
    <property type="entry name" value="EFTu-like_2"/>
</dbReference>
<evidence type="ECO:0000256" key="1">
    <source>
        <dbReference type="ARBA" id="ARBA00005870"/>
    </source>
</evidence>
<feature type="binding site" evidence="7">
    <location>
        <begin position="137"/>
        <end position="140"/>
    </location>
    <ligand>
        <name>GTP</name>
        <dbReference type="ChEBI" id="CHEBI:37565"/>
    </ligand>
</feature>
<dbReference type="FunFam" id="3.30.70.240:FF:000001">
    <property type="entry name" value="Elongation factor G"/>
    <property type="match status" value="1"/>
</dbReference>
<dbReference type="NCBIfam" id="TIGR00484">
    <property type="entry name" value="EF-G"/>
    <property type="match status" value="1"/>
</dbReference>
<evidence type="ECO:0000256" key="8">
    <source>
        <dbReference type="NCBIfam" id="TIGR00484"/>
    </source>
</evidence>
<name>A0A221VXF4_9PSEU</name>
<dbReference type="PROSITE" id="PS51722">
    <property type="entry name" value="G_TR_2"/>
    <property type="match status" value="1"/>
</dbReference>
<dbReference type="FunFam" id="3.30.230.10:FF:000003">
    <property type="entry name" value="Elongation factor G"/>
    <property type="match status" value="1"/>
</dbReference>
<dbReference type="FunFam" id="3.30.70.870:FF:000001">
    <property type="entry name" value="Elongation factor G"/>
    <property type="match status" value="1"/>
</dbReference>
<organism evidence="9 10">
    <name type="scientific">Actinoalloteichus hoggarensis</name>
    <dbReference type="NCBI Taxonomy" id="1470176"/>
    <lineage>
        <taxon>Bacteria</taxon>
        <taxon>Bacillati</taxon>
        <taxon>Actinomycetota</taxon>
        <taxon>Actinomycetes</taxon>
        <taxon>Pseudonocardiales</taxon>
        <taxon>Pseudonocardiaceae</taxon>
        <taxon>Actinoalloteichus</taxon>
    </lineage>
</organism>
<dbReference type="GO" id="GO:0003924">
    <property type="term" value="F:GTPase activity"/>
    <property type="evidence" value="ECO:0007669"/>
    <property type="project" value="InterPro"/>
</dbReference>
<dbReference type="SUPFAM" id="SSF54211">
    <property type="entry name" value="Ribosomal protein S5 domain 2-like"/>
    <property type="match status" value="1"/>
</dbReference>
<dbReference type="PROSITE" id="PS00301">
    <property type="entry name" value="G_TR_1"/>
    <property type="match status" value="1"/>
</dbReference>
<dbReference type="InterPro" id="IPR000795">
    <property type="entry name" value="T_Tr_GTP-bd_dom"/>
</dbReference>
<keyword evidence="7" id="KW-0963">Cytoplasm</keyword>
<comment type="similarity">
    <text evidence="1 7">Belongs to the TRAFAC class translation factor GTPase superfamily. Classic translation factor GTPase family. EF-G/EF-2 subfamily.</text>
</comment>
<dbReference type="PRINTS" id="PR00315">
    <property type="entry name" value="ELONGATNFCT"/>
</dbReference>
<proteinExistence type="inferred from homology"/>
<keyword evidence="3 7" id="KW-0251">Elongation factor</keyword>
<keyword evidence="10" id="KW-1185">Reference proteome</keyword>
<dbReference type="FunFam" id="3.40.50.300:FF:000029">
    <property type="entry name" value="Elongation factor G"/>
    <property type="match status" value="1"/>
</dbReference>
<dbReference type="HAMAP" id="MF_00054_B">
    <property type="entry name" value="EF_G_EF_2_B"/>
    <property type="match status" value="1"/>
</dbReference>
<sequence>MARDVLTDLAKVRNIGIMAHIDAGKTTTTERILFYTGINYKLGEVHDGAATMDWMEEEQKRGITITSAATTTFWADHQINIIDTPGHVDFTVEVERSLRVLDGAVAVFDGKEGVEPQSEQVWRQADKYEVPRVCFVNKMDKLGADFYFTVRTIEERLGARPLVIQLPIGAENDFAGVVDLVNMRALTWRGDVQKGEDYTIEEIPAELAEKAAEYREKLVEAVAETDEELMEAYLGGEELTLEQIKAGIRKITIARDAYPVLCGSAFKNKGVQPMLDAVIDYLPSPLDVPAMEGLLPDGETPATRLPSVDEPFSALAFKIAAHPFFGKLTYIRVYSGKLSSGTQIVNATKDRKERIGKLFQMHSNKENPVDEAQAGHIYAVIGLKETTTGDTLADSQKPIVLESMSFPEPVIQVAIEPKTKSDQEKLGTAIQKLAEEDPTFQVKLDDETGQTIIAGMGELHLEVLVNRMKSDYKVEANIGKPQVAYRETIRKTIEKVEYTHKKQTGGSGQFARVIVKLEPLESTEGALYEFENKVTGGRVPREYIPSVDAGAQDAMQYGVLAGYPLVGLKFTLLDGAYHEVDSSEMAFKIAGSMAMKEAARKASPTLLEPMMAVEVTTPEDYMGDVIGDLNSRRGQIQSMEERSGARVVKALVPLSEMFGYVGDLRSRTQGRANYSMQFDSYAEVPTNVAKEIIAKATGE</sequence>
<dbReference type="Gene3D" id="3.30.70.240">
    <property type="match status" value="1"/>
</dbReference>
<keyword evidence="5 7" id="KW-0342">GTP-binding</keyword>
<dbReference type="Pfam" id="PF00679">
    <property type="entry name" value="EFG_C"/>
    <property type="match status" value="1"/>
</dbReference>
<dbReference type="NCBIfam" id="TIGR00231">
    <property type="entry name" value="small_GTP"/>
    <property type="match status" value="1"/>
</dbReference>
<evidence type="ECO:0000256" key="4">
    <source>
        <dbReference type="ARBA" id="ARBA00022917"/>
    </source>
</evidence>
<evidence type="ECO:0000256" key="2">
    <source>
        <dbReference type="ARBA" id="ARBA00022741"/>
    </source>
</evidence>
<keyword evidence="4 7" id="KW-0648">Protein biosynthesis</keyword>
<dbReference type="CDD" id="cd01886">
    <property type="entry name" value="EF-G"/>
    <property type="match status" value="1"/>
</dbReference>
<evidence type="ECO:0000256" key="3">
    <source>
        <dbReference type="ARBA" id="ARBA00022768"/>
    </source>
</evidence>
<dbReference type="GO" id="GO:0032790">
    <property type="term" value="P:ribosome disassembly"/>
    <property type="evidence" value="ECO:0007669"/>
    <property type="project" value="TreeGrafter"/>
</dbReference>
<dbReference type="PANTHER" id="PTHR43261:SF1">
    <property type="entry name" value="RIBOSOME-RELEASING FACTOR 2, MITOCHONDRIAL"/>
    <property type="match status" value="1"/>
</dbReference>
<dbReference type="CDD" id="cd04088">
    <property type="entry name" value="EFG_mtEFG_II"/>
    <property type="match status" value="1"/>
</dbReference>
<dbReference type="SMART" id="SM00889">
    <property type="entry name" value="EFG_IV"/>
    <property type="match status" value="1"/>
</dbReference>
<comment type="subcellular location">
    <subcellularLocation>
        <location evidence="7">Cytoplasm</location>
    </subcellularLocation>
</comment>
<dbReference type="Gene3D" id="3.30.230.10">
    <property type="match status" value="1"/>
</dbReference>
<dbReference type="SMART" id="SM00838">
    <property type="entry name" value="EFG_C"/>
    <property type="match status" value="1"/>
</dbReference>
<evidence type="ECO:0000313" key="9">
    <source>
        <dbReference type="EMBL" id="ASO18226.1"/>
    </source>
</evidence>
<dbReference type="Gene3D" id="2.40.30.10">
    <property type="entry name" value="Translation factors"/>
    <property type="match status" value="1"/>
</dbReference>
<dbReference type="InterPro" id="IPR009022">
    <property type="entry name" value="EFG_III"/>
</dbReference>
<dbReference type="InterPro" id="IPR031157">
    <property type="entry name" value="G_TR_CS"/>
</dbReference>
<dbReference type="CDD" id="cd03713">
    <property type="entry name" value="EFG_mtEFG_C"/>
    <property type="match status" value="1"/>
</dbReference>
<protein>
    <recommendedName>
        <fullName evidence="7 8">Elongation factor G</fullName>
        <shortName evidence="7">EF-G</shortName>
    </recommendedName>
</protein>
<accession>A0A221VXF4</accession>
<dbReference type="PANTHER" id="PTHR43261">
    <property type="entry name" value="TRANSLATION ELONGATION FACTOR G-RELATED"/>
    <property type="match status" value="1"/>
</dbReference>
<dbReference type="NCBIfam" id="NF009379">
    <property type="entry name" value="PRK12740.1-3"/>
    <property type="match status" value="1"/>
</dbReference>
<comment type="function">
    <text evidence="6 7">Catalyzes the GTP-dependent ribosomal translocation step during translation elongation. During this step, the ribosome changes from the pre-translocational (PRE) to the post-translocational (POST) state as the newly formed A-site-bound peptidyl-tRNA and P-site-bound deacylated tRNA move to the P and E sites, respectively. Catalyzes the coordinated movement of the two tRNA molecules, the mRNA and conformational changes in the ribosome.</text>
</comment>
<dbReference type="InterPro" id="IPR005225">
    <property type="entry name" value="Small_GTP-bd"/>
</dbReference>
<dbReference type="InterPro" id="IPR005517">
    <property type="entry name" value="Transl_elong_EFG/EF2_IV"/>
</dbReference>
<dbReference type="InterPro" id="IPR035647">
    <property type="entry name" value="EFG_III/V"/>
</dbReference>
<dbReference type="SUPFAM" id="SSF52540">
    <property type="entry name" value="P-loop containing nucleoside triphosphate hydrolases"/>
    <property type="match status" value="1"/>
</dbReference>
<dbReference type="InterPro" id="IPR000640">
    <property type="entry name" value="EFG_V-like"/>
</dbReference>
<dbReference type="RefSeq" id="WP_093939964.1">
    <property type="nucleotide sequence ID" value="NZ_CP022521.1"/>
</dbReference>
<dbReference type="InterPro" id="IPR020568">
    <property type="entry name" value="Ribosomal_Su5_D2-typ_SF"/>
</dbReference>
<dbReference type="OrthoDB" id="9801472at2"/>
<dbReference type="GO" id="GO:0005737">
    <property type="term" value="C:cytoplasm"/>
    <property type="evidence" value="ECO:0007669"/>
    <property type="project" value="UniProtKB-SubCell"/>
</dbReference>
<dbReference type="CDD" id="cd01434">
    <property type="entry name" value="EFG_mtEFG1_IV"/>
    <property type="match status" value="1"/>
</dbReference>
<feature type="binding site" evidence="7">
    <location>
        <begin position="19"/>
        <end position="26"/>
    </location>
    <ligand>
        <name>GTP</name>
        <dbReference type="ChEBI" id="CHEBI:37565"/>
    </ligand>
</feature>
<dbReference type="InterPro" id="IPR004540">
    <property type="entry name" value="Transl_elong_EFG/EF2"/>
</dbReference>
<dbReference type="SUPFAM" id="SSF50447">
    <property type="entry name" value="Translation proteins"/>
    <property type="match status" value="1"/>
</dbReference>
<dbReference type="Gene3D" id="3.40.50.300">
    <property type="entry name" value="P-loop containing nucleotide triphosphate hydrolases"/>
    <property type="match status" value="1"/>
</dbReference>
<reference evidence="9 10" key="1">
    <citation type="submission" date="2017-07" db="EMBL/GenBank/DDBJ databases">
        <title>Complete genome sequence of Actinoalloteichus hoggarensis DSM 45943, type strain of Actinoalloteichus hoggarensis.</title>
        <authorList>
            <person name="Ruckert C."/>
            <person name="Nouioui I."/>
            <person name="Willmese J."/>
            <person name="van Wezel G."/>
            <person name="Klenk H.-P."/>
            <person name="Kalinowski J."/>
            <person name="Zotchev S.B."/>
        </authorList>
    </citation>
    <scope>NUCLEOTIDE SEQUENCE [LARGE SCALE GENOMIC DNA]</scope>
    <source>
        <strain evidence="9 10">DSM 45943</strain>
    </source>
</reference>
<evidence type="ECO:0000256" key="6">
    <source>
        <dbReference type="ARBA" id="ARBA00024731"/>
    </source>
</evidence>
<dbReference type="EMBL" id="CP022521">
    <property type="protein sequence ID" value="ASO18226.1"/>
    <property type="molecule type" value="Genomic_DNA"/>
</dbReference>
<dbReference type="NCBIfam" id="NF009381">
    <property type="entry name" value="PRK12740.1-5"/>
    <property type="match status" value="1"/>
</dbReference>
<gene>
    <name evidence="7 9" type="primary">fusA</name>
    <name evidence="9" type="ORF">AHOG_02830</name>
</gene>
<dbReference type="Proteomes" id="UP000204221">
    <property type="component" value="Chromosome"/>
</dbReference>
<dbReference type="Pfam" id="PF03144">
    <property type="entry name" value="GTP_EFTU_D2"/>
    <property type="match status" value="1"/>
</dbReference>
<dbReference type="InterPro" id="IPR041095">
    <property type="entry name" value="EFG_II"/>
</dbReference>
<dbReference type="AlphaFoldDB" id="A0A221VXF4"/>
<dbReference type="Pfam" id="PF03764">
    <property type="entry name" value="EFG_IV"/>
    <property type="match status" value="1"/>
</dbReference>
<evidence type="ECO:0000256" key="5">
    <source>
        <dbReference type="ARBA" id="ARBA00023134"/>
    </source>
</evidence>
<evidence type="ECO:0000256" key="7">
    <source>
        <dbReference type="HAMAP-Rule" id="MF_00054"/>
    </source>
</evidence>
<dbReference type="GO" id="GO:0005525">
    <property type="term" value="F:GTP binding"/>
    <property type="evidence" value="ECO:0007669"/>
    <property type="project" value="UniProtKB-UniRule"/>
</dbReference>
<dbReference type="Pfam" id="PF14492">
    <property type="entry name" value="EFG_III"/>
    <property type="match status" value="1"/>
</dbReference>
<evidence type="ECO:0000313" key="10">
    <source>
        <dbReference type="Proteomes" id="UP000204221"/>
    </source>
</evidence>
<dbReference type="InterPro" id="IPR047872">
    <property type="entry name" value="EFG_IV"/>
</dbReference>